<evidence type="ECO:0000256" key="1">
    <source>
        <dbReference type="SAM" id="Coils"/>
    </source>
</evidence>
<sequence length="970" mass="108478">MPFKHKKKRKYISNLNEHDDRNRRRRDRSPSSRSSSLTDSDESDYGDDLRSIGSYIKNRPEMVRQMFHAVPARHLNAILPDVLKDVSIKELQKLCVEQVEVMSKKRIRYTLAGKEMTSSSGTEDSTSSEDDANKNAPMQAKLTKVPSIHSETSDVQQPDSTSADQIISDLLSDNIKSAVDIAGGERVQISTECELEALATNYELDFGLEVDHESVTEDCGSPVSSTTQLIVRIDDGFPTDKNETVSSDAKDLPQEIMDVNADCSSSIVAESPPADLSESLSKETKSSTVRSSVEQIVGIAVQSVDQVGKNIVDSDVNDAFLSNKEDNNNDETESPLDYSEDESEAEEVASIVQDTVANYDGENVKLADHNIQRLANTGNDLEEGEIEERVTPIVEQNNSGQKSFGNEVVIEQVKPGQHVTDVEVSRIGSNDAEPSASEKRSFPNSSDDESANNNIDKKTIFSSHASGGAKFEPLIVKEREEMECYDSDIDYAGECADEGIYPPGMEPAKAPTEKCTKENQESINDESLSVVKKCSLVPIRILYKQLKEEKERKKKVPKPKIYGAKEPIWTKMDEEEKKKLKISSKESTGPNAPKKSDLMLPDVLANDESNRRLYNELIESDDNKIKKPKKKSNILLTDTFLADLDRQKIEHDIEMNRKAKLLKELKNQRQKIIEKEKKVEKDIKKQLDLGIIIDDNSLHVASRKKAINESNRLSLVDEKSRVEGDPDIKNLGSPGISGCSSANRSFNATDLDSVSICLGEKGREVIVNEKADCMRRAFTIGATSSEEDGEIDHSNSMRVCHQRDVSERGSSCYSQRHGHRSRYHGDPDRQHLTEKVSHSHSRSPKSLNIRRSADDCNNNSKCLSQCRSRNEEDSSLTRKKTRSKLKTDYLENVTSSNEEDLDLDSKTQVRRRLKKQPVHIEEVGNLIRSSKSSSLSGKSTTEIEVSQKLELYELEMRARAIKALMKSKNI</sequence>
<evidence type="ECO:0000313" key="3">
    <source>
        <dbReference type="Proteomes" id="UP000887565"/>
    </source>
</evidence>
<feature type="coiled-coil region" evidence="1">
    <location>
        <begin position="651"/>
        <end position="685"/>
    </location>
</feature>
<feature type="region of interest" description="Disordered" evidence="2">
    <location>
        <begin position="1"/>
        <end position="45"/>
    </location>
</feature>
<dbReference type="PANTHER" id="PTHR14740:SF3">
    <property type="entry name" value="CASPASE ACTIVITY AND APOPTOSIS INHIBITOR 1"/>
    <property type="match status" value="1"/>
</dbReference>
<dbReference type="WBParaSite" id="nRc.2.0.1.t35265-RA">
    <property type="protein sequence ID" value="nRc.2.0.1.t35265-RA"/>
    <property type="gene ID" value="nRc.2.0.1.g35265"/>
</dbReference>
<proteinExistence type="predicted"/>
<feature type="region of interest" description="Disordered" evidence="2">
    <location>
        <begin position="580"/>
        <end position="599"/>
    </location>
</feature>
<feature type="compositionally biased region" description="Acidic residues" evidence="2">
    <location>
        <begin position="328"/>
        <end position="344"/>
    </location>
</feature>
<reference evidence="4" key="1">
    <citation type="submission" date="2022-11" db="UniProtKB">
        <authorList>
            <consortium name="WormBaseParasite"/>
        </authorList>
    </citation>
    <scope>IDENTIFICATION</scope>
</reference>
<feature type="compositionally biased region" description="Basic and acidic residues" evidence="2">
    <location>
        <begin position="823"/>
        <end position="837"/>
    </location>
</feature>
<dbReference type="Pfam" id="PF15335">
    <property type="entry name" value="CAAP1"/>
    <property type="match status" value="1"/>
</dbReference>
<dbReference type="Proteomes" id="UP000887565">
    <property type="component" value="Unplaced"/>
</dbReference>
<accession>A0A915KA73</accession>
<dbReference type="GO" id="GO:0042981">
    <property type="term" value="P:regulation of apoptotic process"/>
    <property type="evidence" value="ECO:0007669"/>
    <property type="project" value="InterPro"/>
</dbReference>
<dbReference type="PANTHER" id="PTHR14740">
    <property type="entry name" value="CASPASE ACTIVITY AND APOPTOSIS INHIBITOR 1"/>
    <property type="match status" value="1"/>
</dbReference>
<dbReference type="AlphaFoldDB" id="A0A915KA73"/>
<evidence type="ECO:0000313" key="4">
    <source>
        <dbReference type="WBParaSite" id="nRc.2.0.1.t35265-RA"/>
    </source>
</evidence>
<organism evidence="3 4">
    <name type="scientific">Romanomermis culicivorax</name>
    <name type="common">Nematode worm</name>
    <dbReference type="NCBI Taxonomy" id="13658"/>
    <lineage>
        <taxon>Eukaryota</taxon>
        <taxon>Metazoa</taxon>
        <taxon>Ecdysozoa</taxon>
        <taxon>Nematoda</taxon>
        <taxon>Enoplea</taxon>
        <taxon>Dorylaimia</taxon>
        <taxon>Mermithida</taxon>
        <taxon>Mermithoidea</taxon>
        <taxon>Mermithidae</taxon>
        <taxon>Romanomermis</taxon>
    </lineage>
</organism>
<dbReference type="InterPro" id="IPR038991">
    <property type="entry name" value="CAAP1"/>
</dbReference>
<feature type="region of interest" description="Disordered" evidence="2">
    <location>
        <begin position="268"/>
        <end position="288"/>
    </location>
</feature>
<feature type="region of interest" description="Disordered" evidence="2">
    <location>
        <begin position="420"/>
        <end position="454"/>
    </location>
</feature>
<protein>
    <submittedName>
        <fullName evidence="4">Uncharacterized protein</fullName>
    </submittedName>
</protein>
<name>A0A915KA73_ROMCU</name>
<feature type="compositionally biased region" description="Polar residues" evidence="2">
    <location>
        <begin position="149"/>
        <end position="162"/>
    </location>
</feature>
<evidence type="ECO:0000256" key="2">
    <source>
        <dbReference type="SAM" id="MobiDB-lite"/>
    </source>
</evidence>
<feature type="compositionally biased region" description="Low complexity" evidence="2">
    <location>
        <begin position="115"/>
        <end position="125"/>
    </location>
</feature>
<feature type="region of interest" description="Disordered" evidence="2">
    <location>
        <begin position="143"/>
        <end position="162"/>
    </location>
</feature>
<feature type="region of interest" description="Disordered" evidence="2">
    <location>
        <begin position="113"/>
        <end position="136"/>
    </location>
</feature>
<feature type="region of interest" description="Disordered" evidence="2">
    <location>
        <begin position="807"/>
        <end position="854"/>
    </location>
</feature>
<feature type="region of interest" description="Disordered" evidence="2">
    <location>
        <begin position="320"/>
        <end position="344"/>
    </location>
</feature>
<feature type="compositionally biased region" description="Basic residues" evidence="2">
    <location>
        <begin position="1"/>
        <end position="11"/>
    </location>
</feature>
<keyword evidence="1" id="KW-0175">Coiled coil</keyword>
<keyword evidence="3" id="KW-1185">Reference proteome</keyword>